<feature type="domain" description="Plastocyanin-like" evidence="4">
    <location>
        <begin position="393"/>
        <end position="508"/>
    </location>
</feature>
<dbReference type="RefSeq" id="WP_027274149.1">
    <property type="nucleotide sequence ID" value="NZ_BRLH01000002.1"/>
</dbReference>
<keyword evidence="7" id="KW-1185">Reference proteome</keyword>
<dbReference type="InterPro" id="IPR011707">
    <property type="entry name" value="Cu-oxidase-like_N"/>
</dbReference>
<keyword evidence="2" id="KW-0560">Oxidoreductase</keyword>
<dbReference type="EMBL" id="BRLH01000002">
    <property type="protein sequence ID" value="GKX55220.1"/>
    <property type="molecule type" value="Genomic_DNA"/>
</dbReference>
<keyword evidence="1" id="KW-0479">Metal-binding</keyword>
<dbReference type="Pfam" id="PF07731">
    <property type="entry name" value="Cu-oxidase_2"/>
    <property type="match status" value="1"/>
</dbReference>
<dbReference type="PROSITE" id="PS00080">
    <property type="entry name" value="MULTICOPPER_OXIDASE2"/>
    <property type="match status" value="1"/>
</dbReference>
<sequence length="509" mass="55936">MNRRLFLTKIAAAVGALAATNVMAQRGAMDHSSNGHGMDHGQMQGHDMPNGGMSSHMGASKLLPESALPQGNPLPALPKLANRSGKGGVFTASLTAKPVSVELADGLMTEFWAYNGQIPGPAIEVFEGDTVEITFKNELPQPTTLHWHGLPVPPDQDGNPQDEVAPGASRTYRFTLPQGSAGTYWYHPHGHNTVAEQAFRGLAGAFIVKPKQDGLSHIPVQDWLISDLKLNADGKIADNSMMDWMNGREGQFVLINGALRPQMSLNGATRARLWNACSGRYLNLALSDADVYVIGTDGGLIERPHKVDALLLTPGERAEVLIVPTNTGQQNLRSLSYDRGKMGCSGVEGERILAAVSMTQGNMPTLPNPLRTLPALGQPTATKTLEYTETMEMGKGMSGMNFLINGKKHDLNRIDLTSRVNEVEEWEIFNNSHMDHNFHLHGTQFTVVDYRLNDQVRKPDYVGHKDTVNLKPYERVRIRMVQHHKGIRMYHCHILEHETLGMMGQLEVV</sequence>
<name>A0AAV5N131_9GAMM</name>
<evidence type="ECO:0000256" key="1">
    <source>
        <dbReference type="ARBA" id="ARBA00022723"/>
    </source>
</evidence>
<feature type="signal peptide" evidence="3">
    <location>
        <begin position="1"/>
        <end position="24"/>
    </location>
</feature>
<dbReference type="Pfam" id="PF07732">
    <property type="entry name" value="Cu-oxidase_3"/>
    <property type="match status" value="1"/>
</dbReference>
<dbReference type="PANTHER" id="PTHR11709:SF2">
    <property type="entry name" value="MULTICOPPER OXIDASE LPR1"/>
    <property type="match status" value="1"/>
</dbReference>
<protein>
    <submittedName>
        <fullName evidence="6">Copper oxidase</fullName>
    </submittedName>
</protein>
<dbReference type="Proteomes" id="UP001058124">
    <property type="component" value="Unassembled WGS sequence"/>
</dbReference>
<evidence type="ECO:0000256" key="2">
    <source>
        <dbReference type="ARBA" id="ARBA00023002"/>
    </source>
</evidence>
<comment type="caution">
    <text evidence="6">The sequence shown here is derived from an EMBL/GenBank/DDBJ whole genome shotgun (WGS) entry which is preliminary data.</text>
</comment>
<dbReference type="AlphaFoldDB" id="A0AAV5N131"/>
<reference evidence="6" key="1">
    <citation type="submission" date="2022-06" db="EMBL/GenBank/DDBJ databases">
        <title>Draft genome sequences of Leminorella grimontii str. JCM5902.</title>
        <authorList>
            <person name="Wakabayashi Y."/>
            <person name="Kojima K."/>
        </authorList>
    </citation>
    <scope>NUCLEOTIDE SEQUENCE</scope>
    <source>
        <strain evidence="6">JCM 5902</strain>
    </source>
</reference>
<dbReference type="SUPFAM" id="SSF49503">
    <property type="entry name" value="Cupredoxins"/>
    <property type="match status" value="3"/>
</dbReference>
<dbReference type="InterPro" id="IPR002355">
    <property type="entry name" value="Cu_oxidase_Cu_BS"/>
</dbReference>
<dbReference type="InterPro" id="IPR011706">
    <property type="entry name" value="Cu-oxidase_C"/>
</dbReference>
<feature type="domain" description="Plastocyanin-like" evidence="5">
    <location>
        <begin position="99"/>
        <end position="212"/>
    </location>
</feature>
<dbReference type="GO" id="GO:0016491">
    <property type="term" value="F:oxidoreductase activity"/>
    <property type="evidence" value="ECO:0007669"/>
    <property type="project" value="UniProtKB-KW"/>
</dbReference>
<accession>A0AAV5N131</accession>
<evidence type="ECO:0000313" key="7">
    <source>
        <dbReference type="Proteomes" id="UP001058124"/>
    </source>
</evidence>
<keyword evidence="3" id="KW-0732">Signal</keyword>
<organism evidence="6 7">
    <name type="scientific">Leminorella grimontii</name>
    <dbReference type="NCBI Taxonomy" id="82981"/>
    <lineage>
        <taxon>Bacteria</taxon>
        <taxon>Pseudomonadati</taxon>
        <taxon>Pseudomonadota</taxon>
        <taxon>Gammaproteobacteria</taxon>
        <taxon>Enterobacterales</taxon>
        <taxon>Budviciaceae</taxon>
        <taxon>Leminorella</taxon>
    </lineage>
</organism>
<dbReference type="Gene3D" id="2.60.40.420">
    <property type="entry name" value="Cupredoxins - blue copper proteins"/>
    <property type="match status" value="3"/>
</dbReference>
<proteinExistence type="predicted"/>
<evidence type="ECO:0000259" key="5">
    <source>
        <dbReference type="Pfam" id="PF07732"/>
    </source>
</evidence>
<dbReference type="InterPro" id="IPR008972">
    <property type="entry name" value="Cupredoxin"/>
</dbReference>
<dbReference type="GO" id="GO:0005507">
    <property type="term" value="F:copper ion binding"/>
    <property type="evidence" value="ECO:0007669"/>
    <property type="project" value="InterPro"/>
</dbReference>
<gene>
    <name evidence="6" type="ORF">SOASR030_13320</name>
</gene>
<dbReference type="CDD" id="cd13855">
    <property type="entry name" value="CuRO_1_McoC_like"/>
    <property type="match status" value="1"/>
</dbReference>
<evidence type="ECO:0000313" key="6">
    <source>
        <dbReference type="EMBL" id="GKX55220.1"/>
    </source>
</evidence>
<dbReference type="PANTHER" id="PTHR11709">
    <property type="entry name" value="MULTI-COPPER OXIDASE"/>
    <property type="match status" value="1"/>
</dbReference>
<evidence type="ECO:0000259" key="4">
    <source>
        <dbReference type="Pfam" id="PF07731"/>
    </source>
</evidence>
<dbReference type="CDD" id="cd13881">
    <property type="entry name" value="CuRO_2_McoC_like"/>
    <property type="match status" value="1"/>
</dbReference>
<dbReference type="InterPro" id="IPR045087">
    <property type="entry name" value="Cu-oxidase_fam"/>
</dbReference>
<feature type="chain" id="PRO_5043943955" evidence="3">
    <location>
        <begin position="25"/>
        <end position="509"/>
    </location>
</feature>
<evidence type="ECO:0000256" key="3">
    <source>
        <dbReference type="SAM" id="SignalP"/>
    </source>
</evidence>